<dbReference type="PRINTS" id="PR01438">
    <property type="entry name" value="UNVRSLSTRESS"/>
</dbReference>
<gene>
    <name evidence="3" type="ORF">E3O19_13570</name>
</gene>
<feature type="domain" description="UspA" evidence="2">
    <location>
        <begin position="25"/>
        <end position="153"/>
    </location>
</feature>
<comment type="similarity">
    <text evidence="1">Belongs to the universal stress protein A family.</text>
</comment>
<dbReference type="InterPro" id="IPR006015">
    <property type="entry name" value="Universal_stress_UspA"/>
</dbReference>
<dbReference type="InterPro" id="IPR006016">
    <property type="entry name" value="UspA"/>
</dbReference>
<dbReference type="Pfam" id="PF00582">
    <property type="entry name" value="Usp"/>
    <property type="match status" value="2"/>
</dbReference>
<dbReference type="AlphaFoldDB" id="A0A4R8WRN5"/>
<sequence length="294" mass="30257">MPCGGYPTTGTPAGLPGGAVTTCYIGADGSGPSRAAIHWALARSAGEGSPVVLIHVVDDEWGLLGAGYAVEAERRARELLDVELADAEHRYPGVEVVARIEHGSPAWTLAGLPSSGDLLVVGTHKTGFLHGRVLGSRSVQVAAAARCTVAVVPDTTFDTRRGVVVGVDRFDGSAAAVVRGAREAARLGQELLLVHAPPVSHVLPSADLPGSTGAAQRLLVDAAEHAAQAAPLITVRRRLVHREPAEALLDAGNGASLLILGVSHPHAMAQPVIGSVTHDVLMNISVPVLIVRSD</sequence>
<dbReference type="EMBL" id="SOFP01000063">
    <property type="protein sequence ID" value="TFC12252.1"/>
    <property type="molecule type" value="Genomic_DNA"/>
</dbReference>
<keyword evidence="4" id="KW-1185">Reference proteome</keyword>
<dbReference type="InterPro" id="IPR014729">
    <property type="entry name" value="Rossmann-like_a/b/a_fold"/>
</dbReference>
<dbReference type="PANTHER" id="PTHR46268">
    <property type="entry name" value="STRESS RESPONSE PROTEIN NHAX"/>
    <property type="match status" value="1"/>
</dbReference>
<feature type="domain" description="UspA" evidence="2">
    <location>
        <begin position="162"/>
        <end position="292"/>
    </location>
</feature>
<protein>
    <submittedName>
        <fullName evidence="3">Universal stress protein</fullName>
    </submittedName>
</protein>
<name>A0A4R8WRN5_9MICO</name>
<proteinExistence type="inferred from homology"/>
<evidence type="ECO:0000313" key="4">
    <source>
        <dbReference type="Proteomes" id="UP000298412"/>
    </source>
</evidence>
<accession>A0A4R8WRN5</accession>
<dbReference type="SUPFAM" id="SSF52402">
    <property type="entry name" value="Adenine nucleotide alpha hydrolases-like"/>
    <property type="match status" value="2"/>
</dbReference>
<dbReference type="Gene3D" id="3.40.50.620">
    <property type="entry name" value="HUPs"/>
    <property type="match status" value="2"/>
</dbReference>
<organism evidence="3 4">
    <name type="scientific">Cryobacterium algoritolerans</name>
    <dbReference type="NCBI Taxonomy" id="1259184"/>
    <lineage>
        <taxon>Bacteria</taxon>
        <taxon>Bacillati</taxon>
        <taxon>Actinomycetota</taxon>
        <taxon>Actinomycetes</taxon>
        <taxon>Micrococcales</taxon>
        <taxon>Microbacteriaceae</taxon>
        <taxon>Cryobacterium</taxon>
    </lineage>
</organism>
<evidence type="ECO:0000259" key="2">
    <source>
        <dbReference type="Pfam" id="PF00582"/>
    </source>
</evidence>
<dbReference type="CDD" id="cd00293">
    <property type="entry name" value="USP-like"/>
    <property type="match status" value="2"/>
</dbReference>
<dbReference type="Proteomes" id="UP000298412">
    <property type="component" value="Unassembled WGS sequence"/>
</dbReference>
<evidence type="ECO:0000313" key="3">
    <source>
        <dbReference type="EMBL" id="TFC12252.1"/>
    </source>
</evidence>
<evidence type="ECO:0000256" key="1">
    <source>
        <dbReference type="ARBA" id="ARBA00008791"/>
    </source>
</evidence>
<dbReference type="OrthoDB" id="4931198at2"/>
<reference evidence="3 4" key="1">
    <citation type="submission" date="2019-03" db="EMBL/GenBank/DDBJ databases">
        <title>Genomics of glacier-inhabiting Cryobacterium strains.</title>
        <authorList>
            <person name="Liu Q."/>
            <person name="Xin Y.-H."/>
        </authorList>
    </citation>
    <scope>NUCLEOTIDE SEQUENCE [LARGE SCALE GENOMIC DNA]</scope>
    <source>
        <strain evidence="3 4">MDT1-3</strain>
    </source>
</reference>
<comment type="caution">
    <text evidence="3">The sequence shown here is derived from an EMBL/GenBank/DDBJ whole genome shotgun (WGS) entry which is preliminary data.</text>
</comment>
<dbReference type="PANTHER" id="PTHR46268:SF6">
    <property type="entry name" value="UNIVERSAL STRESS PROTEIN UP12"/>
    <property type="match status" value="1"/>
</dbReference>